<dbReference type="GO" id="GO:0046872">
    <property type="term" value="F:metal ion binding"/>
    <property type="evidence" value="ECO:0007669"/>
    <property type="project" value="UniProtKB-KW"/>
</dbReference>
<dbReference type="Pfam" id="PF12323">
    <property type="entry name" value="HTH_OrfB_IS605"/>
    <property type="match status" value="1"/>
</dbReference>
<organism evidence="11 12">
    <name type="scientific">Blautia obeum</name>
    <dbReference type="NCBI Taxonomy" id="40520"/>
    <lineage>
        <taxon>Bacteria</taxon>
        <taxon>Bacillati</taxon>
        <taxon>Bacillota</taxon>
        <taxon>Clostridia</taxon>
        <taxon>Lachnospirales</taxon>
        <taxon>Lachnospiraceae</taxon>
        <taxon>Blautia</taxon>
    </lineage>
</organism>
<evidence type="ECO:0000256" key="5">
    <source>
        <dbReference type="ARBA" id="ARBA00022833"/>
    </source>
</evidence>
<reference evidence="11 12" key="1">
    <citation type="submission" date="2018-08" db="EMBL/GenBank/DDBJ databases">
        <title>A genome reference for cultivated species of the human gut microbiota.</title>
        <authorList>
            <person name="Zou Y."/>
            <person name="Xue W."/>
            <person name="Luo G."/>
        </authorList>
    </citation>
    <scope>NUCLEOTIDE SEQUENCE [LARGE SCALE GENOMIC DNA]</scope>
    <source>
        <strain evidence="11 12">AM22-9LB</strain>
    </source>
</reference>
<dbReference type="NCBIfam" id="TIGR01766">
    <property type="entry name" value="IS200/IS605 family accessory protein TnpB-like domain"/>
    <property type="match status" value="1"/>
</dbReference>
<dbReference type="NCBIfam" id="NF040570">
    <property type="entry name" value="guided_TnpB"/>
    <property type="match status" value="1"/>
</dbReference>
<dbReference type="GO" id="GO:0006310">
    <property type="term" value="P:DNA recombination"/>
    <property type="evidence" value="ECO:0007669"/>
    <property type="project" value="UniProtKB-KW"/>
</dbReference>
<dbReference type="AlphaFoldDB" id="A0A414SK55"/>
<dbReference type="Pfam" id="PF07282">
    <property type="entry name" value="Cas12f1-like_TNB"/>
    <property type="match status" value="1"/>
</dbReference>
<evidence type="ECO:0000313" key="11">
    <source>
        <dbReference type="EMBL" id="RHG19949.1"/>
    </source>
</evidence>
<feature type="domain" description="Transposase putative helix-turn-helix" evidence="10">
    <location>
        <begin position="1"/>
        <end position="46"/>
    </location>
</feature>
<protein>
    <submittedName>
        <fullName evidence="11">Transposase</fullName>
    </submittedName>
</protein>
<evidence type="ECO:0000259" key="9">
    <source>
        <dbReference type="Pfam" id="PF07282"/>
    </source>
</evidence>
<dbReference type="GO" id="GO:0032196">
    <property type="term" value="P:transposition"/>
    <property type="evidence" value="ECO:0007669"/>
    <property type="project" value="UniProtKB-KW"/>
</dbReference>
<dbReference type="NCBIfam" id="NF038281">
    <property type="entry name" value="IS200_TnpB"/>
    <property type="match status" value="1"/>
</dbReference>
<dbReference type="PANTHER" id="PTHR30405">
    <property type="entry name" value="TRANSPOSASE"/>
    <property type="match status" value="1"/>
</dbReference>
<comment type="similarity">
    <text evidence="2">In the N-terminal section; belongs to the transposase 2 family.</text>
</comment>
<dbReference type="Proteomes" id="UP000284220">
    <property type="component" value="Unassembled WGS sequence"/>
</dbReference>
<dbReference type="InterPro" id="IPR010095">
    <property type="entry name" value="Cas12f1-like_TNB"/>
</dbReference>
<evidence type="ECO:0000256" key="4">
    <source>
        <dbReference type="ARBA" id="ARBA00022723"/>
    </source>
</evidence>
<comment type="caution">
    <text evidence="11">The sequence shown here is derived from an EMBL/GenBank/DDBJ whole genome shotgun (WGS) entry which is preliminary data.</text>
</comment>
<feature type="domain" description="Probable transposase IS891/IS1136/IS1341" evidence="8">
    <location>
        <begin position="158"/>
        <end position="272"/>
    </location>
</feature>
<dbReference type="EMBL" id="QRHZ01000001">
    <property type="protein sequence ID" value="RHG19949.1"/>
    <property type="molecule type" value="Genomic_DNA"/>
</dbReference>
<name>A0A414SK55_9FIRM</name>
<evidence type="ECO:0000259" key="8">
    <source>
        <dbReference type="Pfam" id="PF01385"/>
    </source>
</evidence>
<evidence type="ECO:0000256" key="3">
    <source>
        <dbReference type="ARBA" id="ARBA00022578"/>
    </source>
</evidence>
<dbReference type="Pfam" id="PF01385">
    <property type="entry name" value="OrfB_IS605"/>
    <property type="match status" value="1"/>
</dbReference>
<dbReference type="InterPro" id="IPR053522">
    <property type="entry name" value="RNA-guided_endonuclease_TnpB"/>
</dbReference>
<comment type="similarity">
    <text evidence="1">In the C-terminal section; belongs to the transposase 35 family.</text>
</comment>
<gene>
    <name evidence="11" type="ORF">DW272_01715</name>
</gene>
<dbReference type="InterPro" id="IPR021027">
    <property type="entry name" value="Transposase_put_HTH"/>
</dbReference>
<sequence>MLMAYKYRLYPNVEQRIYFAKCFGCVRFIYNQMLSDKIEYYKQTKKTLHNTPAQYKKEFEWLKEVDSLALANAQLNLQTAYKNFFRSPETGFPKFKSKKTHNYSYTTNNKGGNIYVSDRYIKLPKIGLVRLKKHRDFDGLIKSVTISRKPSGKYYVSVLVKRNEIEKLPKSECEVGIDLGLKDFAILSNEEKIGNPKYLSKSESRLRKLQKDLSRCQKGSKNRNKCRIKVAKQHEKIANQRKDFLNKLSKRLICENQTICLENLKIKEMMSNKQISKSVADVSWSEFVRQLEYKAQWYGREIVKISTWFPSSQTCSCCGYVNKKIKDTSIREWTCPNCHENHDRDINAAINILNEGLRIRTAGTAEIA</sequence>
<dbReference type="InterPro" id="IPR001959">
    <property type="entry name" value="Transposase"/>
</dbReference>
<evidence type="ECO:0000313" key="12">
    <source>
        <dbReference type="Proteomes" id="UP000284220"/>
    </source>
</evidence>
<dbReference type="RefSeq" id="WP_118197271.1">
    <property type="nucleotide sequence ID" value="NZ_QRHZ01000001.1"/>
</dbReference>
<accession>A0A414SK55</accession>
<proteinExistence type="inferred from homology"/>
<evidence type="ECO:0000256" key="2">
    <source>
        <dbReference type="ARBA" id="ARBA00011044"/>
    </source>
</evidence>
<keyword evidence="5" id="KW-0862">Zinc</keyword>
<evidence type="ECO:0000256" key="6">
    <source>
        <dbReference type="ARBA" id="ARBA00023125"/>
    </source>
</evidence>
<feature type="domain" description="Cas12f1-like TNB" evidence="9">
    <location>
        <begin position="284"/>
        <end position="352"/>
    </location>
</feature>
<keyword evidence="7" id="KW-0233">DNA recombination</keyword>
<evidence type="ECO:0000259" key="10">
    <source>
        <dbReference type="Pfam" id="PF12323"/>
    </source>
</evidence>
<dbReference type="InterPro" id="IPR051399">
    <property type="entry name" value="RNA-guided_DNA_endo/Transpos"/>
</dbReference>
<dbReference type="GO" id="GO:0003677">
    <property type="term" value="F:DNA binding"/>
    <property type="evidence" value="ECO:0007669"/>
    <property type="project" value="UniProtKB-KW"/>
</dbReference>
<keyword evidence="6" id="KW-0238">DNA-binding</keyword>
<keyword evidence="3" id="KW-0815">Transposition</keyword>
<evidence type="ECO:0000256" key="1">
    <source>
        <dbReference type="ARBA" id="ARBA00008761"/>
    </source>
</evidence>
<dbReference type="PANTHER" id="PTHR30405:SF25">
    <property type="entry name" value="RNA-GUIDED DNA ENDONUCLEASE INSQ-RELATED"/>
    <property type="match status" value="1"/>
</dbReference>
<keyword evidence="4" id="KW-0479">Metal-binding</keyword>
<evidence type="ECO:0000256" key="7">
    <source>
        <dbReference type="ARBA" id="ARBA00023172"/>
    </source>
</evidence>